<proteinExistence type="predicted"/>
<organism evidence="6 7">
    <name type="scientific">Pseudonocardia lutea</name>
    <dbReference type="NCBI Taxonomy" id="2172015"/>
    <lineage>
        <taxon>Bacteria</taxon>
        <taxon>Bacillati</taxon>
        <taxon>Actinomycetota</taxon>
        <taxon>Actinomycetes</taxon>
        <taxon>Pseudonocardiales</taxon>
        <taxon>Pseudonocardiaceae</taxon>
        <taxon>Pseudonocardia</taxon>
    </lineage>
</organism>
<comment type="subcellular location">
    <subcellularLocation>
        <location evidence="1">Membrane</location>
        <topology evidence="1">Multi-pass membrane protein</topology>
    </subcellularLocation>
</comment>
<sequence>MIGVRGGGRAAGHGPPRHGPPPDAFAVVMATGILAVAAAVHGYRPLAPVLFDVAVAAFVVLLGWLAVGVLGGARRLAREARSPDVVLRAFTFVAAATVLASAVQPLFGGPDRAVELLAAAGFAAWLVLLPLAVRDVRAQRLRELREQVHGAWLLVSVATAGLATSAADLAVRLHTRALLAAAAVLWVLAVLLYLLVVALVVWRLASRPFTPAEVTPDSWVLMGALAISALAGDHVQAGVAALGAPAGAAAAAHGLTVGAQVAAMAWIVPLLGAQVWTAGRIPGFLAYQGSWWAAVFPLGMFSAASAATARTWPLPPLTTVSLVLFWDALALWVAVAVGLLHRSARRLVGPGPAAPRDHR</sequence>
<dbReference type="RefSeq" id="WP_379563428.1">
    <property type="nucleotide sequence ID" value="NZ_JBHSQK010000005.1"/>
</dbReference>
<reference evidence="7" key="1">
    <citation type="journal article" date="2019" name="Int. J. Syst. Evol. Microbiol.">
        <title>The Global Catalogue of Microorganisms (GCM) 10K type strain sequencing project: providing services to taxonomists for standard genome sequencing and annotation.</title>
        <authorList>
            <consortium name="The Broad Institute Genomics Platform"/>
            <consortium name="The Broad Institute Genome Sequencing Center for Infectious Disease"/>
            <person name="Wu L."/>
            <person name="Ma J."/>
        </authorList>
    </citation>
    <scope>NUCLEOTIDE SEQUENCE [LARGE SCALE GENOMIC DNA]</scope>
    <source>
        <strain evidence="7">CGMCC 4.7397</strain>
    </source>
</reference>
<keyword evidence="4 5" id="KW-0472">Membrane</keyword>
<keyword evidence="7" id="KW-1185">Reference proteome</keyword>
<keyword evidence="2 5" id="KW-0812">Transmembrane</keyword>
<protein>
    <submittedName>
        <fullName evidence="6">Tellurite resistance/C4-dicarboxylate transporter family protein</fullName>
    </submittedName>
</protein>
<feature type="transmembrane region" description="Helical" evidence="5">
    <location>
        <begin position="24"/>
        <end position="43"/>
    </location>
</feature>
<evidence type="ECO:0000256" key="5">
    <source>
        <dbReference type="SAM" id="Phobius"/>
    </source>
</evidence>
<evidence type="ECO:0000256" key="2">
    <source>
        <dbReference type="ARBA" id="ARBA00022692"/>
    </source>
</evidence>
<feature type="transmembrane region" description="Helical" evidence="5">
    <location>
        <begin position="85"/>
        <end position="107"/>
    </location>
</feature>
<keyword evidence="3 5" id="KW-1133">Transmembrane helix</keyword>
<accession>A0ABW1I1M8</accession>
<evidence type="ECO:0000256" key="3">
    <source>
        <dbReference type="ARBA" id="ARBA00022989"/>
    </source>
</evidence>
<feature type="transmembrane region" description="Helical" evidence="5">
    <location>
        <begin position="113"/>
        <end position="131"/>
    </location>
</feature>
<dbReference type="EMBL" id="JBHSQK010000005">
    <property type="protein sequence ID" value="MFC5946995.1"/>
    <property type="molecule type" value="Genomic_DNA"/>
</dbReference>
<dbReference type="CDD" id="cd09319">
    <property type="entry name" value="TDT_like_1"/>
    <property type="match status" value="1"/>
</dbReference>
<dbReference type="Proteomes" id="UP001596119">
    <property type="component" value="Unassembled WGS sequence"/>
</dbReference>
<dbReference type="InterPro" id="IPR004695">
    <property type="entry name" value="SLAC1/Mae1/Ssu1/TehA"/>
</dbReference>
<name>A0ABW1I1M8_9PSEU</name>
<evidence type="ECO:0000256" key="1">
    <source>
        <dbReference type="ARBA" id="ARBA00004141"/>
    </source>
</evidence>
<evidence type="ECO:0000313" key="6">
    <source>
        <dbReference type="EMBL" id="MFC5946995.1"/>
    </source>
</evidence>
<dbReference type="Gene3D" id="1.50.10.150">
    <property type="entry name" value="Voltage-dependent anion channel"/>
    <property type="match status" value="1"/>
</dbReference>
<feature type="transmembrane region" description="Helical" evidence="5">
    <location>
        <begin position="251"/>
        <end position="272"/>
    </location>
</feature>
<gene>
    <name evidence="6" type="ORF">ACFQH9_01720</name>
</gene>
<evidence type="ECO:0000313" key="7">
    <source>
        <dbReference type="Proteomes" id="UP001596119"/>
    </source>
</evidence>
<feature type="transmembrane region" description="Helical" evidence="5">
    <location>
        <begin position="214"/>
        <end position="231"/>
    </location>
</feature>
<comment type="caution">
    <text evidence="6">The sequence shown here is derived from an EMBL/GenBank/DDBJ whole genome shotgun (WGS) entry which is preliminary data.</text>
</comment>
<dbReference type="Pfam" id="PF03595">
    <property type="entry name" value="SLAC1"/>
    <property type="match status" value="1"/>
</dbReference>
<feature type="transmembrane region" description="Helical" evidence="5">
    <location>
        <begin position="284"/>
        <end position="307"/>
    </location>
</feature>
<feature type="transmembrane region" description="Helical" evidence="5">
    <location>
        <begin position="151"/>
        <end position="171"/>
    </location>
</feature>
<dbReference type="InterPro" id="IPR038665">
    <property type="entry name" value="Voltage-dep_anion_channel_sf"/>
</dbReference>
<evidence type="ECO:0000256" key="4">
    <source>
        <dbReference type="ARBA" id="ARBA00023136"/>
    </source>
</evidence>
<feature type="transmembrane region" description="Helical" evidence="5">
    <location>
        <begin position="177"/>
        <end position="202"/>
    </location>
</feature>
<feature type="transmembrane region" description="Helical" evidence="5">
    <location>
        <begin position="49"/>
        <end position="73"/>
    </location>
</feature>
<feature type="transmembrane region" description="Helical" evidence="5">
    <location>
        <begin position="319"/>
        <end position="340"/>
    </location>
</feature>